<evidence type="ECO:0000256" key="3">
    <source>
        <dbReference type="ARBA" id="ARBA00036607"/>
    </source>
</evidence>
<accession>A0A7R8ZU28</accession>
<dbReference type="OrthoDB" id="428658at2759"/>
<dbReference type="InterPro" id="IPR006145">
    <property type="entry name" value="PsdUridine_synth_RsuA/RluA"/>
</dbReference>
<evidence type="ECO:0000256" key="9">
    <source>
        <dbReference type="ARBA" id="ARBA00043049"/>
    </source>
</evidence>
<evidence type="ECO:0000256" key="5">
    <source>
        <dbReference type="ARBA" id="ARBA00038943"/>
    </source>
</evidence>
<dbReference type="PANTHER" id="PTHR21600">
    <property type="entry name" value="MITOCHONDRIAL RNA PSEUDOURIDINE SYNTHASE"/>
    <property type="match status" value="1"/>
</dbReference>
<evidence type="ECO:0000256" key="1">
    <source>
        <dbReference type="ARBA" id="ARBA00022694"/>
    </source>
</evidence>
<dbReference type="PROSITE" id="PS01129">
    <property type="entry name" value="PSI_RLU"/>
    <property type="match status" value="1"/>
</dbReference>
<dbReference type="GO" id="GO:0160149">
    <property type="term" value="F:tRNA pseudouridine(65) synthase activity"/>
    <property type="evidence" value="ECO:0007669"/>
    <property type="project" value="UniProtKB-EC"/>
</dbReference>
<feature type="domain" description="Pseudouridine synthase RsuA/RluA-like" evidence="10">
    <location>
        <begin position="26"/>
        <end position="182"/>
    </location>
</feature>
<comment type="catalytic activity">
    <reaction evidence="3">
        <text>uridine(65) in tRNA = pseudouridine(65) in tRNA</text>
        <dbReference type="Rhea" id="RHEA:42536"/>
        <dbReference type="Rhea" id="RHEA-COMP:10103"/>
        <dbReference type="Rhea" id="RHEA-COMP:10104"/>
        <dbReference type="ChEBI" id="CHEBI:65314"/>
        <dbReference type="ChEBI" id="CHEBI:65315"/>
        <dbReference type="EC" id="5.4.99.26"/>
    </reaction>
</comment>
<evidence type="ECO:0000256" key="7">
    <source>
        <dbReference type="ARBA" id="ARBA00041803"/>
    </source>
</evidence>
<sequence length="252" mass="28635">RPGAFFTPVNAQLEDRLPIVYQDEWLIAVNKPPGLMVHRSDIDKHETRFALQLLRDQLDRRVYTAHRLDKPTSGLLLFALDTKTQSALGKAFENNDVGKKYQAIVRGFTPVFERIDYPLANMNDFKGKRPQSGNKEAVTELRTLATVELPIACSRYPGSRYSLVELAPQTGRKHQLRRHLKHIFHPIVGDTTHGDGVHNRIFRKHLACTRLLLAATSLTLQHPVTNRTLELHCDTGEDFESVKAALWPNGFK</sequence>
<evidence type="ECO:0000256" key="2">
    <source>
        <dbReference type="ARBA" id="ARBA00023235"/>
    </source>
</evidence>
<evidence type="ECO:0000259" key="10">
    <source>
        <dbReference type="Pfam" id="PF00849"/>
    </source>
</evidence>
<organism evidence="11">
    <name type="scientific">Cyprideis torosa</name>
    <dbReference type="NCBI Taxonomy" id="163714"/>
    <lineage>
        <taxon>Eukaryota</taxon>
        <taxon>Metazoa</taxon>
        <taxon>Ecdysozoa</taxon>
        <taxon>Arthropoda</taxon>
        <taxon>Crustacea</taxon>
        <taxon>Oligostraca</taxon>
        <taxon>Ostracoda</taxon>
        <taxon>Podocopa</taxon>
        <taxon>Podocopida</taxon>
        <taxon>Cytherocopina</taxon>
        <taxon>Cytheroidea</taxon>
        <taxon>Cytherideidae</taxon>
        <taxon>Cyprideis</taxon>
    </lineage>
</organism>
<gene>
    <name evidence="11" type="ORF">CTOB1V02_LOCUS14866</name>
</gene>
<dbReference type="GO" id="GO:0000455">
    <property type="term" value="P:enzyme-directed rRNA pseudouridine synthesis"/>
    <property type="evidence" value="ECO:0007669"/>
    <property type="project" value="TreeGrafter"/>
</dbReference>
<reference evidence="11" key="1">
    <citation type="submission" date="2020-11" db="EMBL/GenBank/DDBJ databases">
        <authorList>
            <person name="Tran Van P."/>
        </authorList>
    </citation>
    <scope>NUCLEOTIDE SEQUENCE</scope>
</reference>
<dbReference type="EMBL" id="OB684261">
    <property type="protein sequence ID" value="CAD7237051.1"/>
    <property type="molecule type" value="Genomic_DNA"/>
</dbReference>
<name>A0A7R8ZU28_9CRUS</name>
<dbReference type="Pfam" id="PF00849">
    <property type="entry name" value="PseudoU_synth_2"/>
    <property type="match status" value="1"/>
</dbReference>
<keyword evidence="1" id="KW-0819">tRNA processing</keyword>
<evidence type="ECO:0000256" key="6">
    <source>
        <dbReference type="ARBA" id="ARBA00040675"/>
    </source>
</evidence>
<dbReference type="InterPro" id="IPR050188">
    <property type="entry name" value="RluA_PseudoU_synthase"/>
</dbReference>
<feature type="non-terminal residue" evidence="11">
    <location>
        <position position="1"/>
    </location>
</feature>
<dbReference type="EC" id="5.4.99.26" evidence="5"/>
<dbReference type="GO" id="GO:0008033">
    <property type="term" value="P:tRNA processing"/>
    <property type="evidence" value="ECO:0007669"/>
    <property type="project" value="UniProtKB-KW"/>
</dbReference>
<dbReference type="InterPro" id="IPR020103">
    <property type="entry name" value="PsdUridine_synth_cat_dom_sf"/>
</dbReference>
<comment type="function">
    <text evidence="4">Responsible for synthesis of pseudouridine from uracil-65 in transfer RNAs.</text>
</comment>
<protein>
    <recommendedName>
        <fullName evidence="6">tRNA pseudouridine synthase C</fullName>
        <ecNumber evidence="5">5.4.99.26</ecNumber>
    </recommendedName>
    <alternativeName>
        <fullName evidence="8">tRNA pseudouridine(65) synthase</fullName>
    </alternativeName>
    <alternativeName>
        <fullName evidence="9">tRNA pseudouridylate synthase C</fullName>
    </alternativeName>
    <alternativeName>
        <fullName evidence="7">tRNA-uridine isomerase C</fullName>
    </alternativeName>
</protein>
<evidence type="ECO:0000313" key="11">
    <source>
        <dbReference type="EMBL" id="CAD7237051.1"/>
    </source>
</evidence>
<dbReference type="SUPFAM" id="SSF55120">
    <property type="entry name" value="Pseudouridine synthase"/>
    <property type="match status" value="1"/>
</dbReference>
<evidence type="ECO:0000256" key="4">
    <source>
        <dbReference type="ARBA" id="ARBA00037670"/>
    </source>
</evidence>
<dbReference type="GO" id="GO:0003723">
    <property type="term" value="F:RNA binding"/>
    <property type="evidence" value="ECO:0007669"/>
    <property type="project" value="InterPro"/>
</dbReference>
<dbReference type="AlphaFoldDB" id="A0A7R8ZU28"/>
<dbReference type="InterPro" id="IPR006224">
    <property type="entry name" value="PsdUridine_synth_RluA-like_CS"/>
</dbReference>
<evidence type="ECO:0000256" key="8">
    <source>
        <dbReference type="ARBA" id="ARBA00041975"/>
    </source>
</evidence>
<keyword evidence="2" id="KW-0413">Isomerase</keyword>
<proteinExistence type="predicted"/>
<dbReference type="Gene3D" id="3.30.2350.10">
    <property type="entry name" value="Pseudouridine synthase"/>
    <property type="match status" value="1"/>
</dbReference>
<dbReference type="PANTHER" id="PTHR21600:SF56">
    <property type="entry name" value="TRNA PSEUDOURIDINE SYNTHASE C"/>
    <property type="match status" value="1"/>
</dbReference>